<name>A0A0C9TLH9_PAXIN</name>
<reference evidence="1 2" key="1">
    <citation type="submission" date="2014-06" db="EMBL/GenBank/DDBJ databases">
        <authorList>
            <consortium name="DOE Joint Genome Institute"/>
            <person name="Kuo A."/>
            <person name="Kohler A."/>
            <person name="Nagy L.G."/>
            <person name="Floudas D."/>
            <person name="Copeland A."/>
            <person name="Barry K.W."/>
            <person name="Cichocki N."/>
            <person name="Veneault-Fourrey C."/>
            <person name="LaButti K."/>
            <person name="Lindquist E.A."/>
            <person name="Lipzen A."/>
            <person name="Lundell T."/>
            <person name="Morin E."/>
            <person name="Murat C."/>
            <person name="Sun H."/>
            <person name="Tunlid A."/>
            <person name="Henrissat B."/>
            <person name="Grigoriev I.V."/>
            <person name="Hibbett D.S."/>
            <person name="Martin F."/>
            <person name="Nordberg H.P."/>
            <person name="Cantor M.N."/>
            <person name="Hua S.X."/>
        </authorList>
    </citation>
    <scope>NUCLEOTIDE SEQUENCE [LARGE SCALE GENOMIC DNA]</scope>
    <source>
        <strain evidence="1 2">ATCC 200175</strain>
    </source>
</reference>
<proteinExistence type="predicted"/>
<dbReference type="Proteomes" id="UP000053647">
    <property type="component" value="Unassembled WGS sequence"/>
</dbReference>
<sequence length="91" mass="9759">MELTNKITTTQPQATIQMSVVNPAPENDAQNPQEINHAKRIRGGHTAVAYARRALAVVVHASRRGAVRASSLCSVRRITISPSASSVANKE</sequence>
<accession>A0A0C9TLH9</accession>
<dbReference type="EMBL" id="KN819591">
    <property type="protein sequence ID" value="KIJ08602.1"/>
    <property type="molecule type" value="Genomic_DNA"/>
</dbReference>
<dbReference type="HOGENOM" id="CLU_2427680_0_0_1"/>
<evidence type="ECO:0000313" key="1">
    <source>
        <dbReference type="EMBL" id="KIJ08602.1"/>
    </source>
</evidence>
<gene>
    <name evidence="1" type="ORF">PAXINDRAFT_18284</name>
</gene>
<reference evidence="2" key="2">
    <citation type="submission" date="2015-01" db="EMBL/GenBank/DDBJ databases">
        <title>Evolutionary Origins and Diversification of the Mycorrhizal Mutualists.</title>
        <authorList>
            <consortium name="DOE Joint Genome Institute"/>
            <consortium name="Mycorrhizal Genomics Consortium"/>
            <person name="Kohler A."/>
            <person name="Kuo A."/>
            <person name="Nagy L.G."/>
            <person name="Floudas D."/>
            <person name="Copeland A."/>
            <person name="Barry K.W."/>
            <person name="Cichocki N."/>
            <person name="Veneault-Fourrey C."/>
            <person name="LaButti K."/>
            <person name="Lindquist E.A."/>
            <person name="Lipzen A."/>
            <person name="Lundell T."/>
            <person name="Morin E."/>
            <person name="Murat C."/>
            <person name="Riley R."/>
            <person name="Ohm R."/>
            <person name="Sun H."/>
            <person name="Tunlid A."/>
            <person name="Henrissat B."/>
            <person name="Grigoriev I.V."/>
            <person name="Hibbett D.S."/>
            <person name="Martin F."/>
        </authorList>
    </citation>
    <scope>NUCLEOTIDE SEQUENCE [LARGE SCALE GENOMIC DNA]</scope>
    <source>
        <strain evidence="2">ATCC 200175</strain>
    </source>
</reference>
<organism evidence="1 2">
    <name type="scientific">Paxillus involutus ATCC 200175</name>
    <dbReference type="NCBI Taxonomy" id="664439"/>
    <lineage>
        <taxon>Eukaryota</taxon>
        <taxon>Fungi</taxon>
        <taxon>Dikarya</taxon>
        <taxon>Basidiomycota</taxon>
        <taxon>Agaricomycotina</taxon>
        <taxon>Agaricomycetes</taxon>
        <taxon>Agaricomycetidae</taxon>
        <taxon>Boletales</taxon>
        <taxon>Paxilineae</taxon>
        <taxon>Paxillaceae</taxon>
        <taxon>Paxillus</taxon>
    </lineage>
</organism>
<protein>
    <submittedName>
        <fullName evidence="1">Uncharacterized protein</fullName>
    </submittedName>
</protein>
<keyword evidence="2" id="KW-1185">Reference proteome</keyword>
<dbReference type="AlphaFoldDB" id="A0A0C9TLH9"/>
<dbReference type="OrthoDB" id="10428798at2759"/>
<evidence type="ECO:0000313" key="2">
    <source>
        <dbReference type="Proteomes" id="UP000053647"/>
    </source>
</evidence>